<evidence type="ECO:0000256" key="1">
    <source>
        <dbReference type="ARBA" id="ARBA00022670"/>
    </source>
</evidence>
<evidence type="ECO:0000259" key="6">
    <source>
        <dbReference type="PROSITE" id="PS50240"/>
    </source>
</evidence>
<accession>A0A8C5C9G8</accession>
<evidence type="ECO:0000256" key="2">
    <source>
        <dbReference type="ARBA" id="ARBA00022729"/>
    </source>
</evidence>
<dbReference type="GO" id="GO:0006508">
    <property type="term" value="P:proteolysis"/>
    <property type="evidence" value="ECO:0007669"/>
    <property type="project" value="UniProtKB-KW"/>
</dbReference>
<evidence type="ECO:0000313" key="8">
    <source>
        <dbReference type="Proteomes" id="UP000694546"/>
    </source>
</evidence>
<dbReference type="InterPro" id="IPR018114">
    <property type="entry name" value="TRYPSIN_HIS"/>
</dbReference>
<dbReference type="CDD" id="cd00190">
    <property type="entry name" value="Tryp_SPc"/>
    <property type="match status" value="1"/>
</dbReference>
<dbReference type="GO" id="GO:0004252">
    <property type="term" value="F:serine-type endopeptidase activity"/>
    <property type="evidence" value="ECO:0007669"/>
    <property type="project" value="InterPro"/>
</dbReference>
<feature type="domain" description="Peptidase S1" evidence="6">
    <location>
        <begin position="26"/>
        <end position="253"/>
    </location>
</feature>
<keyword evidence="8" id="KW-1185">Reference proteome</keyword>
<dbReference type="Ensembl" id="ENSGMOT00000051009.1">
    <property type="protein sequence ID" value="ENSGMOP00000057682.1"/>
    <property type="gene ID" value="ENSGMOG00000023640.1"/>
</dbReference>
<protein>
    <submittedName>
        <fullName evidence="7">Chymotrypsin-like protease CTRL-1</fullName>
    </submittedName>
</protein>
<dbReference type="PROSITE" id="PS50240">
    <property type="entry name" value="TRYPSIN_DOM"/>
    <property type="match status" value="1"/>
</dbReference>
<dbReference type="SUPFAM" id="SSF50494">
    <property type="entry name" value="Trypsin-like serine proteases"/>
    <property type="match status" value="1"/>
</dbReference>
<dbReference type="InterPro" id="IPR009003">
    <property type="entry name" value="Peptidase_S1_PA"/>
</dbReference>
<keyword evidence="3 5" id="KW-0378">Hydrolase</keyword>
<keyword evidence="1 5" id="KW-0645">Protease</keyword>
<keyword evidence="5" id="KW-0720">Serine protease</keyword>
<keyword evidence="4" id="KW-1015">Disulfide bond</keyword>
<dbReference type="Gene3D" id="2.40.10.10">
    <property type="entry name" value="Trypsin-like serine proteases"/>
    <property type="match status" value="1"/>
</dbReference>
<sequence>ETQNLIPVLGCITVCDCGMAPLNMRVVGGASSSEGSWPWLASLHIGSAGIPRFHTCGGTLLNQQWVLTAAHCIQMTVGDYTVFLGRQTQQGPNPNEIQRSVRQILIHPSYNVSPLNGSDLALLLLDSAVQYSNYIRPVCLADSASTFNDTFCYLTGWGNDTVLGGLRALIPVVSRAQCQRHYPSVNITAAMLCAGEPGKGICQGDSGSPLICQQNSAWIQAGVVSFGDICAKGIPDVYTRVSAHQTWIRDQVAAGGGPAEVSQIGFSTFVSGGGATGSSSSSSSTAGLRHVTLSSLLLMMALLG</sequence>
<dbReference type="Proteomes" id="UP000694546">
    <property type="component" value="Chromosome 18"/>
</dbReference>
<dbReference type="PROSITE" id="PS00135">
    <property type="entry name" value="TRYPSIN_SER"/>
    <property type="match status" value="1"/>
</dbReference>
<dbReference type="SMART" id="SM00020">
    <property type="entry name" value="Tryp_SPc"/>
    <property type="match status" value="1"/>
</dbReference>
<dbReference type="InterPro" id="IPR001314">
    <property type="entry name" value="Peptidase_S1A"/>
</dbReference>
<evidence type="ECO:0000313" key="7">
    <source>
        <dbReference type="Ensembl" id="ENSGMOP00000057682.1"/>
    </source>
</evidence>
<name>A0A8C5C9G8_GADMO</name>
<dbReference type="PANTHER" id="PTHR24253">
    <property type="entry name" value="TRANSMEMBRANE PROTEASE SERINE"/>
    <property type="match status" value="1"/>
</dbReference>
<dbReference type="PANTHER" id="PTHR24253:SF127">
    <property type="entry name" value="SERINE PROTEASE 27-LIKE"/>
    <property type="match status" value="1"/>
</dbReference>
<keyword evidence="2" id="KW-0732">Signal</keyword>
<dbReference type="Pfam" id="PF00089">
    <property type="entry name" value="Trypsin"/>
    <property type="match status" value="1"/>
</dbReference>
<reference evidence="7" key="1">
    <citation type="submission" date="2025-08" db="UniProtKB">
        <authorList>
            <consortium name="Ensembl"/>
        </authorList>
    </citation>
    <scope>IDENTIFICATION</scope>
</reference>
<dbReference type="GeneTree" id="ENSGT00940000163160"/>
<dbReference type="PROSITE" id="PS00134">
    <property type="entry name" value="TRYPSIN_HIS"/>
    <property type="match status" value="1"/>
</dbReference>
<evidence type="ECO:0000256" key="4">
    <source>
        <dbReference type="ARBA" id="ARBA00023157"/>
    </source>
</evidence>
<dbReference type="InterPro" id="IPR001254">
    <property type="entry name" value="Trypsin_dom"/>
</dbReference>
<dbReference type="InterPro" id="IPR043504">
    <property type="entry name" value="Peptidase_S1_PA_chymotrypsin"/>
</dbReference>
<organism evidence="7 8">
    <name type="scientific">Gadus morhua</name>
    <name type="common">Atlantic cod</name>
    <dbReference type="NCBI Taxonomy" id="8049"/>
    <lineage>
        <taxon>Eukaryota</taxon>
        <taxon>Metazoa</taxon>
        <taxon>Chordata</taxon>
        <taxon>Craniata</taxon>
        <taxon>Vertebrata</taxon>
        <taxon>Euteleostomi</taxon>
        <taxon>Actinopterygii</taxon>
        <taxon>Neopterygii</taxon>
        <taxon>Teleostei</taxon>
        <taxon>Neoteleostei</taxon>
        <taxon>Acanthomorphata</taxon>
        <taxon>Zeiogadaria</taxon>
        <taxon>Gadariae</taxon>
        <taxon>Gadiformes</taxon>
        <taxon>Gadoidei</taxon>
        <taxon>Gadidae</taxon>
        <taxon>Gadus</taxon>
    </lineage>
</organism>
<dbReference type="PRINTS" id="PR00722">
    <property type="entry name" value="CHYMOTRYPSIN"/>
</dbReference>
<dbReference type="InterPro" id="IPR033116">
    <property type="entry name" value="TRYPSIN_SER"/>
</dbReference>
<dbReference type="FunFam" id="2.40.10.10:FF:000024">
    <property type="entry name" value="Serine protease 53"/>
    <property type="match status" value="1"/>
</dbReference>
<dbReference type="AlphaFoldDB" id="A0A8C5C9G8"/>
<gene>
    <name evidence="7" type="primary">LOC115530693</name>
</gene>
<reference evidence="7" key="2">
    <citation type="submission" date="2025-09" db="UniProtKB">
        <authorList>
            <consortium name="Ensembl"/>
        </authorList>
    </citation>
    <scope>IDENTIFICATION</scope>
</reference>
<evidence type="ECO:0000256" key="5">
    <source>
        <dbReference type="RuleBase" id="RU363034"/>
    </source>
</evidence>
<proteinExistence type="predicted"/>
<evidence type="ECO:0000256" key="3">
    <source>
        <dbReference type="ARBA" id="ARBA00022801"/>
    </source>
</evidence>